<feature type="transmembrane region" description="Helical" evidence="1">
    <location>
        <begin position="59"/>
        <end position="78"/>
    </location>
</feature>
<sequence>MKVIAAISAFLFIALAAMFGSNASTAQTAPWLSALLILVFVAGTSLLMGIIFGRTALRVTTISGGLALFIMWLPFQYYATEESFIRSAAALLLIIFAQIPLFFVGGVARGCVETRLLRVN</sequence>
<dbReference type="EMBL" id="WWCK01000003">
    <property type="protein sequence ID" value="MYM67168.1"/>
    <property type="molecule type" value="Genomic_DNA"/>
</dbReference>
<comment type="caution">
    <text evidence="3">The sequence shown here is derived from an EMBL/GenBank/DDBJ whole genome shotgun (WGS) entry which is preliminary data.</text>
</comment>
<evidence type="ECO:0000313" key="3">
    <source>
        <dbReference type="EMBL" id="MYM67168.1"/>
    </source>
</evidence>
<proteinExistence type="predicted"/>
<dbReference type="Proteomes" id="UP000450012">
    <property type="component" value="Unassembled WGS sequence"/>
</dbReference>
<feature type="signal peptide" evidence="2">
    <location>
        <begin position="1"/>
        <end position="26"/>
    </location>
</feature>
<keyword evidence="2" id="KW-0732">Signal</keyword>
<name>A0A7X4GPC1_9BURK</name>
<evidence type="ECO:0000313" key="4">
    <source>
        <dbReference type="Proteomes" id="UP000450012"/>
    </source>
</evidence>
<gene>
    <name evidence="3" type="ORF">GTP45_10030</name>
</gene>
<feature type="transmembrane region" description="Helical" evidence="1">
    <location>
        <begin position="84"/>
        <end position="108"/>
    </location>
</feature>
<feature type="chain" id="PRO_5031099370" evidence="2">
    <location>
        <begin position="27"/>
        <end position="120"/>
    </location>
</feature>
<reference evidence="3 4" key="1">
    <citation type="submission" date="2019-12" db="EMBL/GenBank/DDBJ databases">
        <title>Novel species isolated from a subtropical stream in China.</title>
        <authorList>
            <person name="Lu H."/>
        </authorList>
    </citation>
    <scope>NUCLEOTIDE SEQUENCE [LARGE SCALE GENOMIC DNA]</scope>
    <source>
        <strain evidence="3 4">FT55W</strain>
    </source>
</reference>
<feature type="transmembrane region" description="Helical" evidence="1">
    <location>
        <begin position="33"/>
        <end position="52"/>
    </location>
</feature>
<evidence type="ECO:0000256" key="2">
    <source>
        <dbReference type="SAM" id="SignalP"/>
    </source>
</evidence>
<keyword evidence="1" id="KW-1133">Transmembrane helix</keyword>
<keyword evidence="1" id="KW-0812">Transmembrane</keyword>
<organism evidence="3 4">
    <name type="scientific">Duganella rivi</name>
    <dbReference type="NCBI Taxonomy" id="2666083"/>
    <lineage>
        <taxon>Bacteria</taxon>
        <taxon>Pseudomonadati</taxon>
        <taxon>Pseudomonadota</taxon>
        <taxon>Betaproteobacteria</taxon>
        <taxon>Burkholderiales</taxon>
        <taxon>Oxalobacteraceae</taxon>
        <taxon>Telluria group</taxon>
        <taxon>Duganella</taxon>
    </lineage>
</organism>
<dbReference type="AlphaFoldDB" id="A0A7X4GPC1"/>
<accession>A0A7X4GPC1</accession>
<keyword evidence="1" id="KW-0472">Membrane</keyword>
<keyword evidence="4" id="KW-1185">Reference proteome</keyword>
<dbReference type="RefSeq" id="WP_161013730.1">
    <property type="nucleotide sequence ID" value="NZ_WWCK01000003.1"/>
</dbReference>
<protein>
    <submittedName>
        <fullName evidence="3">Uncharacterized protein</fullName>
    </submittedName>
</protein>
<evidence type="ECO:0000256" key="1">
    <source>
        <dbReference type="SAM" id="Phobius"/>
    </source>
</evidence>